<comment type="caution">
    <text evidence="1">The sequence shown here is derived from an EMBL/GenBank/DDBJ whole genome shotgun (WGS) entry which is preliminary data.</text>
</comment>
<dbReference type="EMBL" id="JARJLG010000220">
    <property type="protein sequence ID" value="KAJ7726336.1"/>
    <property type="molecule type" value="Genomic_DNA"/>
</dbReference>
<keyword evidence="2" id="KW-1185">Reference proteome</keyword>
<dbReference type="Proteomes" id="UP001215280">
    <property type="component" value="Unassembled WGS sequence"/>
</dbReference>
<dbReference type="AlphaFoldDB" id="A0AAD7HR10"/>
<evidence type="ECO:0000313" key="1">
    <source>
        <dbReference type="EMBL" id="KAJ7726336.1"/>
    </source>
</evidence>
<organism evidence="1 2">
    <name type="scientific">Mycena maculata</name>
    <dbReference type="NCBI Taxonomy" id="230809"/>
    <lineage>
        <taxon>Eukaryota</taxon>
        <taxon>Fungi</taxon>
        <taxon>Dikarya</taxon>
        <taxon>Basidiomycota</taxon>
        <taxon>Agaricomycotina</taxon>
        <taxon>Agaricomycetes</taxon>
        <taxon>Agaricomycetidae</taxon>
        <taxon>Agaricales</taxon>
        <taxon>Marasmiineae</taxon>
        <taxon>Mycenaceae</taxon>
        <taxon>Mycena</taxon>
    </lineage>
</organism>
<protein>
    <submittedName>
        <fullName evidence="1">Uncharacterized protein</fullName>
    </submittedName>
</protein>
<sequence>LSETDRDNIRAFKLKMMSRMPRTAYNQMVYTFRRKMDLSSEWVMLHRIAILSRIEPAWYNCCINSCAAYTGDFSDLSECPYCDEPRLTPAGKPRRMFAYLPIIPRLQGFFQNPKSVQQLLYRHNYDHTPSTISDIFDSEHYRTLCKKHVVVDGRTLPHKYFSGKYDV</sequence>
<feature type="non-terminal residue" evidence="1">
    <location>
        <position position="167"/>
    </location>
</feature>
<accession>A0AAD7HR10</accession>
<gene>
    <name evidence="1" type="ORF">DFH07DRAFT_1001751</name>
</gene>
<proteinExistence type="predicted"/>
<feature type="non-terminal residue" evidence="1">
    <location>
        <position position="1"/>
    </location>
</feature>
<name>A0AAD7HR10_9AGAR</name>
<evidence type="ECO:0000313" key="2">
    <source>
        <dbReference type="Proteomes" id="UP001215280"/>
    </source>
</evidence>
<reference evidence="1" key="1">
    <citation type="submission" date="2023-03" db="EMBL/GenBank/DDBJ databases">
        <title>Massive genome expansion in bonnet fungi (Mycena s.s.) driven by repeated elements and novel gene families across ecological guilds.</title>
        <authorList>
            <consortium name="Lawrence Berkeley National Laboratory"/>
            <person name="Harder C.B."/>
            <person name="Miyauchi S."/>
            <person name="Viragh M."/>
            <person name="Kuo A."/>
            <person name="Thoen E."/>
            <person name="Andreopoulos B."/>
            <person name="Lu D."/>
            <person name="Skrede I."/>
            <person name="Drula E."/>
            <person name="Henrissat B."/>
            <person name="Morin E."/>
            <person name="Kohler A."/>
            <person name="Barry K."/>
            <person name="LaButti K."/>
            <person name="Morin E."/>
            <person name="Salamov A."/>
            <person name="Lipzen A."/>
            <person name="Mereny Z."/>
            <person name="Hegedus B."/>
            <person name="Baldrian P."/>
            <person name="Stursova M."/>
            <person name="Weitz H."/>
            <person name="Taylor A."/>
            <person name="Grigoriev I.V."/>
            <person name="Nagy L.G."/>
            <person name="Martin F."/>
            <person name="Kauserud H."/>
        </authorList>
    </citation>
    <scope>NUCLEOTIDE SEQUENCE</scope>
    <source>
        <strain evidence="1">CBHHK188m</strain>
    </source>
</reference>